<keyword evidence="2" id="KW-0813">Transport</keyword>
<evidence type="ECO:0000313" key="9">
    <source>
        <dbReference type="RefSeq" id="XP_022157093.1"/>
    </source>
</evidence>
<dbReference type="PANTHER" id="PTHR48041">
    <property type="entry name" value="ABC TRANSPORTER G FAMILY MEMBER 28"/>
    <property type="match status" value="1"/>
</dbReference>
<dbReference type="Proteomes" id="UP000504603">
    <property type="component" value="Unplaced"/>
</dbReference>
<feature type="transmembrane region" description="Helical" evidence="6">
    <location>
        <begin position="343"/>
        <end position="365"/>
    </location>
</feature>
<protein>
    <submittedName>
        <fullName evidence="9">ABC transporter G family member 21-like</fullName>
    </submittedName>
</protein>
<evidence type="ECO:0000256" key="6">
    <source>
        <dbReference type="SAM" id="Phobius"/>
    </source>
</evidence>
<gene>
    <name evidence="9" type="primary">LOC111023900</name>
</gene>
<dbReference type="InterPro" id="IPR013525">
    <property type="entry name" value="ABC2_TM"/>
</dbReference>
<keyword evidence="4 6" id="KW-1133">Transmembrane helix</keyword>
<feature type="transmembrane region" description="Helical" evidence="6">
    <location>
        <begin position="197"/>
        <end position="223"/>
    </location>
</feature>
<feature type="domain" description="ABC-2 type transporter transmembrane" evidence="7">
    <location>
        <begin position="104"/>
        <end position="310"/>
    </location>
</feature>
<evidence type="ECO:0000256" key="5">
    <source>
        <dbReference type="ARBA" id="ARBA00023136"/>
    </source>
</evidence>
<comment type="subcellular location">
    <subcellularLocation>
        <location evidence="1">Membrane</location>
        <topology evidence="1">Multi-pass membrane protein</topology>
    </subcellularLocation>
</comment>
<dbReference type="Pfam" id="PF01061">
    <property type="entry name" value="ABC2_membrane"/>
    <property type="match status" value="1"/>
</dbReference>
<proteinExistence type="predicted"/>
<feature type="transmembrane region" description="Helical" evidence="6">
    <location>
        <begin position="125"/>
        <end position="143"/>
    </location>
</feature>
<feature type="transmembrane region" description="Helical" evidence="6">
    <location>
        <begin position="263"/>
        <end position="282"/>
    </location>
</feature>
<reference evidence="9" key="1">
    <citation type="submission" date="2025-08" db="UniProtKB">
        <authorList>
            <consortium name="RefSeq"/>
        </authorList>
    </citation>
    <scope>IDENTIFICATION</scope>
</reference>
<evidence type="ECO:0000256" key="1">
    <source>
        <dbReference type="ARBA" id="ARBA00004141"/>
    </source>
</evidence>
<evidence type="ECO:0000313" key="8">
    <source>
        <dbReference type="Proteomes" id="UP000504603"/>
    </source>
</evidence>
<feature type="transmembrane region" description="Helical" evidence="6">
    <location>
        <begin position="229"/>
        <end position="256"/>
    </location>
</feature>
<feature type="transmembrane region" description="Helical" evidence="6">
    <location>
        <begin position="155"/>
        <end position="177"/>
    </location>
</feature>
<dbReference type="GO" id="GO:0140359">
    <property type="term" value="F:ABC-type transporter activity"/>
    <property type="evidence" value="ECO:0007669"/>
    <property type="project" value="InterPro"/>
</dbReference>
<organism evidence="8 9">
    <name type="scientific">Momordica charantia</name>
    <name type="common">Bitter gourd</name>
    <name type="synonym">Balsam pear</name>
    <dbReference type="NCBI Taxonomy" id="3673"/>
    <lineage>
        <taxon>Eukaryota</taxon>
        <taxon>Viridiplantae</taxon>
        <taxon>Streptophyta</taxon>
        <taxon>Embryophyta</taxon>
        <taxon>Tracheophyta</taxon>
        <taxon>Spermatophyta</taxon>
        <taxon>Magnoliopsida</taxon>
        <taxon>eudicotyledons</taxon>
        <taxon>Gunneridae</taxon>
        <taxon>Pentapetalae</taxon>
        <taxon>rosids</taxon>
        <taxon>fabids</taxon>
        <taxon>Cucurbitales</taxon>
        <taxon>Cucurbitaceae</taxon>
        <taxon>Momordiceae</taxon>
        <taxon>Momordica</taxon>
    </lineage>
</organism>
<keyword evidence="8" id="KW-1185">Reference proteome</keyword>
<dbReference type="GeneID" id="111023900"/>
<accession>A0A6J1DSH4</accession>
<dbReference type="InterPro" id="IPR050352">
    <property type="entry name" value="ABCG_transporters"/>
</dbReference>
<sequence length="371" mass="42068">MDYFASIGYVPPFNLINPADFLLDLANGIAPDSVKDDEADHFHCGLDREEDEISVKQSLFGSYRRVIYPEVKAEIVGKTTKISYSSRSESGGENENQWTTSWWEQFSILLKRGLRERRHESYSGLRIFQVMSVSLLSGLLWWHSDPSHIQDQVGLIFFFSIFWGFYPLFNAIFAFPLERPMLSKERSSAMYRLSSYYMARTVGDLPMELVLPTIFVTLTYWMGGLRPSALSFVLTLLIVLLNVLVSQGLGLALGAVLMDVKQATTLASVTMLVFLLAGGYYIEHIPPFISWLKYVSFSHYCYRLLVGVQYSANQVYECGFGSHINYCRVMDFPAIKCLGLGNLWWDVAALGVMLVGFRILAFVALKMGHPH</sequence>
<dbReference type="PANTHER" id="PTHR48041:SF24">
    <property type="entry name" value="ABC TRANSPORTER G FAMILY MEMBER 21"/>
    <property type="match status" value="1"/>
</dbReference>
<name>A0A6J1DSH4_MOMCH</name>
<dbReference type="OrthoDB" id="66620at2759"/>
<keyword evidence="5 6" id="KW-0472">Membrane</keyword>
<dbReference type="KEGG" id="mcha:111023900"/>
<dbReference type="GO" id="GO:0005886">
    <property type="term" value="C:plasma membrane"/>
    <property type="evidence" value="ECO:0007669"/>
    <property type="project" value="TreeGrafter"/>
</dbReference>
<evidence type="ECO:0000259" key="7">
    <source>
        <dbReference type="Pfam" id="PF01061"/>
    </source>
</evidence>
<evidence type="ECO:0000256" key="3">
    <source>
        <dbReference type="ARBA" id="ARBA00022692"/>
    </source>
</evidence>
<keyword evidence="3 6" id="KW-0812">Transmembrane</keyword>
<evidence type="ECO:0000256" key="4">
    <source>
        <dbReference type="ARBA" id="ARBA00022989"/>
    </source>
</evidence>
<dbReference type="RefSeq" id="XP_022157093.1">
    <property type="nucleotide sequence ID" value="XM_022301401.1"/>
</dbReference>
<evidence type="ECO:0000256" key="2">
    <source>
        <dbReference type="ARBA" id="ARBA00022448"/>
    </source>
</evidence>
<dbReference type="AlphaFoldDB" id="A0A6J1DSH4"/>